<feature type="compositionally biased region" description="Polar residues" evidence="1">
    <location>
        <begin position="1"/>
        <end position="17"/>
    </location>
</feature>
<feature type="region of interest" description="Disordered" evidence="1">
    <location>
        <begin position="78"/>
        <end position="113"/>
    </location>
</feature>
<proteinExistence type="predicted"/>
<accession>A0ABN7US85</accession>
<feature type="compositionally biased region" description="Polar residues" evidence="1">
    <location>
        <begin position="79"/>
        <end position="101"/>
    </location>
</feature>
<evidence type="ECO:0000313" key="2">
    <source>
        <dbReference type="EMBL" id="CAG8651093.1"/>
    </source>
</evidence>
<dbReference type="Proteomes" id="UP000789901">
    <property type="component" value="Unassembled WGS sequence"/>
</dbReference>
<keyword evidence="3" id="KW-1185">Reference proteome</keyword>
<sequence>MKPTTSSPQAPQIQVPTSDEPRARHSLQHQHRLNCCRLYQQHKPWILLVQILTTDQIAQTIVNMELDGLLEHTAKKVKTSTSNDDNMLTLLESSPTSTGPIHNNDKRPEPQKI</sequence>
<gene>
    <name evidence="2" type="ORF">GMARGA_LOCUS9358</name>
</gene>
<comment type="caution">
    <text evidence="2">The sequence shown here is derived from an EMBL/GenBank/DDBJ whole genome shotgun (WGS) entry which is preliminary data.</text>
</comment>
<feature type="compositionally biased region" description="Basic and acidic residues" evidence="1">
    <location>
        <begin position="103"/>
        <end position="113"/>
    </location>
</feature>
<organism evidence="2 3">
    <name type="scientific">Gigaspora margarita</name>
    <dbReference type="NCBI Taxonomy" id="4874"/>
    <lineage>
        <taxon>Eukaryota</taxon>
        <taxon>Fungi</taxon>
        <taxon>Fungi incertae sedis</taxon>
        <taxon>Mucoromycota</taxon>
        <taxon>Glomeromycotina</taxon>
        <taxon>Glomeromycetes</taxon>
        <taxon>Diversisporales</taxon>
        <taxon>Gigasporaceae</taxon>
        <taxon>Gigaspora</taxon>
    </lineage>
</organism>
<protein>
    <submittedName>
        <fullName evidence="2">45637_t:CDS:1</fullName>
    </submittedName>
</protein>
<reference evidence="2 3" key="1">
    <citation type="submission" date="2021-06" db="EMBL/GenBank/DDBJ databases">
        <authorList>
            <person name="Kallberg Y."/>
            <person name="Tangrot J."/>
            <person name="Rosling A."/>
        </authorList>
    </citation>
    <scope>NUCLEOTIDE SEQUENCE [LARGE SCALE GENOMIC DNA]</scope>
    <source>
        <strain evidence="2 3">120-4 pot B 10/14</strain>
    </source>
</reference>
<evidence type="ECO:0000256" key="1">
    <source>
        <dbReference type="SAM" id="MobiDB-lite"/>
    </source>
</evidence>
<dbReference type="EMBL" id="CAJVQB010005011">
    <property type="protein sequence ID" value="CAG8651093.1"/>
    <property type="molecule type" value="Genomic_DNA"/>
</dbReference>
<feature type="region of interest" description="Disordered" evidence="1">
    <location>
        <begin position="1"/>
        <end position="26"/>
    </location>
</feature>
<evidence type="ECO:0000313" key="3">
    <source>
        <dbReference type="Proteomes" id="UP000789901"/>
    </source>
</evidence>
<name>A0ABN7US85_GIGMA</name>